<gene>
    <name evidence="2" type="ORF">COV29_04130</name>
</gene>
<name>A0A2J0Q6S2_9BACT</name>
<reference evidence="2 3" key="1">
    <citation type="submission" date="2017-09" db="EMBL/GenBank/DDBJ databases">
        <title>Depth-based differentiation of microbial function through sediment-hosted aquifers and enrichment of novel symbionts in the deep terrestrial subsurface.</title>
        <authorList>
            <person name="Probst A.J."/>
            <person name="Ladd B."/>
            <person name="Jarett J.K."/>
            <person name="Geller-Mcgrath D.E."/>
            <person name="Sieber C.M."/>
            <person name="Emerson J.B."/>
            <person name="Anantharaman K."/>
            <person name="Thomas B.C."/>
            <person name="Malmstrom R."/>
            <person name="Stieglmeier M."/>
            <person name="Klingl A."/>
            <person name="Woyke T."/>
            <person name="Ryan C.M."/>
            <person name="Banfield J.F."/>
        </authorList>
    </citation>
    <scope>NUCLEOTIDE SEQUENCE [LARGE SCALE GENOMIC DNA]</scope>
    <source>
        <strain evidence="2">CG10_big_fil_rev_8_21_14_0_10_36_16</strain>
    </source>
</reference>
<evidence type="ECO:0000313" key="3">
    <source>
        <dbReference type="Proteomes" id="UP000228496"/>
    </source>
</evidence>
<keyword evidence="1" id="KW-0812">Transmembrane</keyword>
<proteinExistence type="predicted"/>
<accession>A0A2J0Q6S2</accession>
<keyword evidence="1" id="KW-1133">Transmembrane helix</keyword>
<sequence length="182" mass="20766">MSEQPSVKGKTIGIIAVLIGVLVLVFFVFTLIKNGPIQFQAQKYEIPRFAILSENAEIISEKERAYAGFELEEEPTSEDLDGIKFEETISYYRQQLPKNNWNIEIDKTSGSGFAHQFYARNSKDGLHIFIKRNVKNGFIITKVTVQRAKYDPKSADPNRDFEVHITDPKDIERIFGTPPINP</sequence>
<dbReference type="AlphaFoldDB" id="A0A2J0Q6S2"/>
<feature type="transmembrane region" description="Helical" evidence="1">
    <location>
        <begin position="12"/>
        <end position="32"/>
    </location>
</feature>
<comment type="caution">
    <text evidence="2">The sequence shown here is derived from an EMBL/GenBank/DDBJ whole genome shotgun (WGS) entry which is preliminary data.</text>
</comment>
<dbReference type="EMBL" id="PCXQ01000006">
    <property type="protein sequence ID" value="PJE50566.1"/>
    <property type="molecule type" value="Genomic_DNA"/>
</dbReference>
<evidence type="ECO:0000313" key="2">
    <source>
        <dbReference type="EMBL" id="PJE50566.1"/>
    </source>
</evidence>
<evidence type="ECO:0000256" key="1">
    <source>
        <dbReference type="SAM" id="Phobius"/>
    </source>
</evidence>
<protein>
    <submittedName>
        <fullName evidence="2">Uncharacterized protein</fullName>
    </submittedName>
</protein>
<dbReference type="Proteomes" id="UP000228496">
    <property type="component" value="Unassembled WGS sequence"/>
</dbReference>
<organism evidence="2 3">
    <name type="scientific">Candidatus Yanofskybacteria bacterium CG10_big_fil_rev_8_21_14_0_10_36_16</name>
    <dbReference type="NCBI Taxonomy" id="1975096"/>
    <lineage>
        <taxon>Bacteria</taxon>
        <taxon>Candidatus Yanofskyibacteriota</taxon>
    </lineage>
</organism>
<keyword evidence="1" id="KW-0472">Membrane</keyword>